<feature type="transmembrane region" description="Helical" evidence="2">
    <location>
        <begin position="6"/>
        <end position="23"/>
    </location>
</feature>
<evidence type="ECO:0000259" key="3">
    <source>
        <dbReference type="Pfam" id="PF01145"/>
    </source>
</evidence>
<dbReference type="Proteomes" id="UP000198521">
    <property type="component" value="Unassembled WGS sequence"/>
</dbReference>
<dbReference type="InterPro" id="IPR001107">
    <property type="entry name" value="Band_7"/>
</dbReference>
<dbReference type="EMBL" id="FOAB01000007">
    <property type="protein sequence ID" value="SEL94647.1"/>
    <property type="molecule type" value="Genomic_DNA"/>
</dbReference>
<accession>A0A1H7UEH8</accession>
<evidence type="ECO:0000256" key="1">
    <source>
        <dbReference type="SAM" id="Coils"/>
    </source>
</evidence>
<feature type="coiled-coil region" evidence="1">
    <location>
        <begin position="283"/>
        <end position="340"/>
    </location>
</feature>
<sequence>MLTYLGITMVFIGITIFIIKPFFKESKTLHKFTRKRNLSMIIIGLVMSVISGMFFYAEPGTAYAVQYPWGSQKAVVHQGIHTKMWGRLIPIQFELPIKYVIPNKKNELGEQSKYANVDKAKYWAFSDAVKARIATSVVISINTADQNQFLSVADRNKTERNLIRSRIIPNIDQSIKNTCKLMDAQDYISGQASDFDRYFKDQLENGMYVLEEFIANENRETIGDSATVRTIVNKESKQKRFRIKHRNGEPVREKGNSLKGYGLTVVQAVVTEIDWEPEFDKRLQLQKEEVAQTQLEKQQAEREFYRAQKETARGEAEKAAERARLEKEQIQKTIEAETKAKVAEFNLIEERKNYEVAQFKAKTQKTMADAQSYENAKLVTAGLTPQERAEWEFKTSVNVAKQLKDLKLPEIYIQDGNKSGTDGNLLQSLIGADLAKKMMSQKTSKE</sequence>
<dbReference type="Pfam" id="PF01145">
    <property type="entry name" value="Band_7"/>
    <property type="match status" value="1"/>
</dbReference>
<proteinExistence type="predicted"/>
<keyword evidence="2" id="KW-0472">Membrane</keyword>
<keyword evidence="2" id="KW-0812">Transmembrane</keyword>
<organism evidence="4 5">
    <name type="scientific">Aquimarina amphilecti</name>
    <dbReference type="NCBI Taxonomy" id="1038014"/>
    <lineage>
        <taxon>Bacteria</taxon>
        <taxon>Pseudomonadati</taxon>
        <taxon>Bacteroidota</taxon>
        <taxon>Flavobacteriia</taxon>
        <taxon>Flavobacteriales</taxon>
        <taxon>Flavobacteriaceae</taxon>
        <taxon>Aquimarina</taxon>
    </lineage>
</organism>
<reference evidence="4 5" key="1">
    <citation type="submission" date="2016-10" db="EMBL/GenBank/DDBJ databases">
        <authorList>
            <person name="de Groot N.N."/>
        </authorList>
    </citation>
    <scope>NUCLEOTIDE SEQUENCE [LARGE SCALE GENOMIC DNA]</scope>
    <source>
        <strain evidence="4 5">DSM 25232</strain>
    </source>
</reference>
<keyword evidence="2" id="KW-1133">Transmembrane helix</keyword>
<evidence type="ECO:0000256" key="2">
    <source>
        <dbReference type="SAM" id="Phobius"/>
    </source>
</evidence>
<evidence type="ECO:0000313" key="5">
    <source>
        <dbReference type="Proteomes" id="UP000198521"/>
    </source>
</evidence>
<protein>
    <submittedName>
        <fullName evidence="4">SPFH domain / Band 7 family protein</fullName>
    </submittedName>
</protein>
<feature type="transmembrane region" description="Helical" evidence="2">
    <location>
        <begin position="38"/>
        <end position="57"/>
    </location>
</feature>
<gene>
    <name evidence="4" type="ORF">SAMN04487910_3675</name>
</gene>
<dbReference type="AlphaFoldDB" id="A0A1H7UEH8"/>
<feature type="domain" description="Band 7" evidence="3">
    <location>
        <begin position="63"/>
        <end position="306"/>
    </location>
</feature>
<name>A0A1H7UEH8_AQUAM</name>
<dbReference type="OrthoDB" id="6073502at2"/>
<keyword evidence="5" id="KW-1185">Reference proteome</keyword>
<keyword evidence="1" id="KW-0175">Coiled coil</keyword>
<evidence type="ECO:0000313" key="4">
    <source>
        <dbReference type="EMBL" id="SEL94647.1"/>
    </source>
</evidence>
<dbReference type="STRING" id="1038014.SAMN04487910_3675"/>
<dbReference type="RefSeq" id="WP_091411151.1">
    <property type="nucleotide sequence ID" value="NZ_FOAB01000007.1"/>
</dbReference>